<accession>A0A8S5NK45</accession>
<name>A0A8S5NK45_9CAUD</name>
<reference evidence="2" key="1">
    <citation type="journal article" date="2021" name="Proc. Natl. Acad. Sci. U.S.A.">
        <title>A Catalog of Tens of Thousands of Viruses from Human Metagenomes Reveals Hidden Associations with Chronic Diseases.</title>
        <authorList>
            <person name="Tisza M.J."/>
            <person name="Buck C.B."/>
        </authorList>
    </citation>
    <scope>NUCLEOTIDE SEQUENCE</scope>
    <source>
        <strain evidence="2">CtK0l2</strain>
    </source>
</reference>
<evidence type="ECO:0000313" key="2">
    <source>
        <dbReference type="EMBL" id="DAD94732.1"/>
    </source>
</evidence>
<organism evidence="2">
    <name type="scientific">Siphoviridae sp. ctK0l2</name>
    <dbReference type="NCBI Taxonomy" id="2826243"/>
    <lineage>
        <taxon>Viruses</taxon>
        <taxon>Duplodnaviria</taxon>
        <taxon>Heunggongvirae</taxon>
        <taxon>Uroviricota</taxon>
        <taxon>Caudoviricetes</taxon>
    </lineage>
</organism>
<proteinExistence type="predicted"/>
<dbReference type="Pfam" id="PF16938">
    <property type="entry name" value="Phage_holin_Dp1"/>
    <property type="match status" value="1"/>
</dbReference>
<dbReference type="InterPro" id="IPR031612">
    <property type="entry name" value="Phage_holin_Dp1"/>
</dbReference>
<protein>
    <submittedName>
        <fullName evidence="2">Holin</fullName>
    </submittedName>
</protein>
<dbReference type="EMBL" id="BK015181">
    <property type="protein sequence ID" value="DAD94732.1"/>
    <property type="molecule type" value="Genomic_DNA"/>
</dbReference>
<feature type="transmembrane region" description="Helical" evidence="1">
    <location>
        <begin position="14"/>
        <end position="33"/>
    </location>
</feature>
<sequence>MNLTNKQYDIAKRIITVVIPAFITLLTALGGIYKFDPSVAIGTISAITVFAGVVLGISSNNYAKNQEETETKQGEQ</sequence>
<keyword evidence="1" id="KW-0812">Transmembrane</keyword>
<keyword evidence="1" id="KW-1133">Transmembrane helix</keyword>
<feature type="transmembrane region" description="Helical" evidence="1">
    <location>
        <begin position="39"/>
        <end position="57"/>
    </location>
</feature>
<evidence type="ECO:0000256" key="1">
    <source>
        <dbReference type="SAM" id="Phobius"/>
    </source>
</evidence>
<keyword evidence="1" id="KW-0472">Membrane</keyword>